<name>A0AAE1A7B5_9GAST</name>
<dbReference type="EMBL" id="JAWDGP010002515">
    <property type="protein sequence ID" value="KAK3782305.1"/>
    <property type="molecule type" value="Genomic_DNA"/>
</dbReference>
<comment type="caution">
    <text evidence="1">The sequence shown here is derived from an EMBL/GenBank/DDBJ whole genome shotgun (WGS) entry which is preliminary data.</text>
</comment>
<dbReference type="AlphaFoldDB" id="A0AAE1A7B5"/>
<gene>
    <name evidence="1" type="ORF">RRG08_008650</name>
</gene>
<evidence type="ECO:0000313" key="1">
    <source>
        <dbReference type="EMBL" id="KAK3782305.1"/>
    </source>
</evidence>
<dbReference type="Proteomes" id="UP001283361">
    <property type="component" value="Unassembled WGS sequence"/>
</dbReference>
<protein>
    <submittedName>
        <fullName evidence="1">Uncharacterized protein</fullName>
    </submittedName>
</protein>
<organism evidence="1 2">
    <name type="scientific">Elysia crispata</name>
    <name type="common">lettuce slug</name>
    <dbReference type="NCBI Taxonomy" id="231223"/>
    <lineage>
        <taxon>Eukaryota</taxon>
        <taxon>Metazoa</taxon>
        <taxon>Spiralia</taxon>
        <taxon>Lophotrochozoa</taxon>
        <taxon>Mollusca</taxon>
        <taxon>Gastropoda</taxon>
        <taxon>Heterobranchia</taxon>
        <taxon>Euthyneura</taxon>
        <taxon>Panpulmonata</taxon>
        <taxon>Sacoglossa</taxon>
        <taxon>Placobranchoidea</taxon>
        <taxon>Plakobranchidae</taxon>
        <taxon>Elysia</taxon>
    </lineage>
</organism>
<sequence length="133" mass="14737">MQVVKTKLRCPMGGVVKVSVLLDGGSDRSFITSSLARELQLRKSGEDWFRFSGFGGTGSGPRTKRNIFFLELGGLPLEWTEIPTIGADMYRAPVAEHIVNTFTVDFTEDLSIGRSVKIDITDWAWLLLDVGNK</sequence>
<reference evidence="1" key="1">
    <citation type="journal article" date="2023" name="G3 (Bethesda)">
        <title>A reference genome for the long-term kleptoplast-retaining sea slug Elysia crispata morphotype clarki.</title>
        <authorList>
            <person name="Eastman K.E."/>
            <person name="Pendleton A.L."/>
            <person name="Shaikh M.A."/>
            <person name="Suttiyut T."/>
            <person name="Ogas R."/>
            <person name="Tomko P."/>
            <person name="Gavelis G."/>
            <person name="Widhalm J.R."/>
            <person name="Wisecaver J.H."/>
        </authorList>
    </citation>
    <scope>NUCLEOTIDE SEQUENCE</scope>
    <source>
        <strain evidence="1">ECLA1</strain>
    </source>
</reference>
<evidence type="ECO:0000313" key="2">
    <source>
        <dbReference type="Proteomes" id="UP001283361"/>
    </source>
</evidence>
<keyword evidence="2" id="KW-1185">Reference proteome</keyword>
<proteinExistence type="predicted"/>
<accession>A0AAE1A7B5</accession>